<protein>
    <recommendedName>
        <fullName evidence="3">DUF1871 domain-containing protein</fullName>
    </recommendedName>
</protein>
<name>A0A511Z7D0_9BACL</name>
<dbReference type="AlphaFoldDB" id="A0A511Z7D0"/>
<dbReference type="RefSeq" id="WP_174842630.1">
    <property type="nucleotide sequence ID" value="NZ_BJYL01000020.1"/>
</dbReference>
<evidence type="ECO:0000313" key="2">
    <source>
        <dbReference type="Proteomes" id="UP000321901"/>
    </source>
</evidence>
<evidence type="ECO:0008006" key="3">
    <source>
        <dbReference type="Google" id="ProtNLM"/>
    </source>
</evidence>
<dbReference type="EMBL" id="BJYL01000020">
    <property type="protein sequence ID" value="GEN83330.1"/>
    <property type="molecule type" value="Genomic_DNA"/>
</dbReference>
<dbReference type="SUPFAM" id="SSF116922">
    <property type="entry name" value="YugE-like"/>
    <property type="match status" value="1"/>
</dbReference>
<sequence>MQIIEMNKKAITLLEEWDPFNAGRKAYELEIADVIKELQLLDHPTDLAKRIREIYEHSHGLWIPIEKCMQISYKLLAVKYEAKCIIV</sequence>
<proteinExistence type="predicted"/>
<comment type="caution">
    <text evidence="1">The sequence shown here is derived from an EMBL/GenBank/DDBJ whole genome shotgun (WGS) entry which is preliminary data.</text>
</comment>
<dbReference type="Pfam" id="PF08958">
    <property type="entry name" value="DUF1871"/>
    <property type="match status" value="1"/>
</dbReference>
<dbReference type="InterPro" id="IPR015053">
    <property type="entry name" value="DUF1871"/>
</dbReference>
<organism evidence="1 2">
    <name type="scientific">Sporosarcina luteola</name>
    <dbReference type="NCBI Taxonomy" id="582850"/>
    <lineage>
        <taxon>Bacteria</taxon>
        <taxon>Bacillati</taxon>
        <taxon>Bacillota</taxon>
        <taxon>Bacilli</taxon>
        <taxon>Bacillales</taxon>
        <taxon>Caryophanaceae</taxon>
        <taxon>Sporosarcina</taxon>
    </lineage>
</organism>
<keyword evidence="2" id="KW-1185">Reference proteome</keyword>
<dbReference type="Gene3D" id="1.10.340.20">
    <property type="entry name" value="Apc36109-like domain"/>
    <property type="match status" value="1"/>
</dbReference>
<evidence type="ECO:0000313" key="1">
    <source>
        <dbReference type="EMBL" id="GEN83330.1"/>
    </source>
</evidence>
<dbReference type="InterPro" id="IPR023162">
    <property type="entry name" value="Apc36109-like_dom_sf"/>
</dbReference>
<accession>A0A511Z7D0</accession>
<gene>
    <name evidence="1" type="ORF">SLU01_16420</name>
</gene>
<reference evidence="1 2" key="1">
    <citation type="submission" date="2019-07" db="EMBL/GenBank/DDBJ databases">
        <title>Whole genome shotgun sequence of Sporosarcina luteola NBRC 105378.</title>
        <authorList>
            <person name="Hosoyama A."/>
            <person name="Uohara A."/>
            <person name="Ohji S."/>
            <person name="Ichikawa N."/>
        </authorList>
    </citation>
    <scope>NUCLEOTIDE SEQUENCE [LARGE SCALE GENOMIC DNA]</scope>
    <source>
        <strain evidence="1 2">NBRC 105378</strain>
    </source>
</reference>
<dbReference type="Proteomes" id="UP000321901">
    <property type="component" value="Unassembled WGS sequence"/>
</dbReference>